<dbReference type="GeneID" id="5881947"/>
<dbReference type="RefSeq" id="XP_001736932.1">
    <property type="nucleotide sequence ID" value="XM_001736880.1"/>
</dbReference>
<dbReference type="AlphaFoldDB" id="B0EF90"/>
<dbReference type="eggNOG" id="ENOG502RBRD">
    <property type="taxonomic scope" value="Eukaryota"/>
</dbReference>
<sequence>MRRQKPFTLRRRTNKSKKENYFFDNQTNRYYRECDRDELKIPIQNSLISVLLNPLRTENFSSTRQMVEAVTFGHFNVFKKQSNGYPLFVFQTNMHLNVLTRSTFEIYNIKYDQIESLQSVELPGEVLHYSFSHQLPHLSLNNSEFVLVTLSNFEQRIIKYQNGTPSFQVKTDQKIYSIGLCPDDVIIGSLHLISFLHSSQRIPIKGKVNCIQYPYFSTLKGDLYHIDSLNIFHCTLLYHFPNDILSFVLQDDFLLVEYLNKEISLFDLKTNTLLPLCLPFKPLFFFNRENYLVLLNEKEIALGLFDKEGVLDWISQESGEFINSIPFIVFDESHLPKVLLLNHKELKLSL</sequence>
<gene>
    <name evidence="1" type="ORF">EDI_252850</name>
</gene>
<evidence type="ECO:0000313" key="1">
    <source>
        <dbReference type="EMBL" id="EDR26820.1"/>
    </source>
</evidence>
<accession>B0EF90</accession>
<name>B0EF90_ENTDS</name>
<proteinExistence type="predicted"/>
<organism evidence="2">
    <name type="scientific">Entamoeba dispar (strain ATCC PRA-260 / SAW760)</name>
    <dbReference type="NCBI Taxonomy" id="370354"/>
    <lineage>
        <taxon>Eukaryota</taxon>
        <taxon>Amoebozoa</taxon>
        <taxon>Evosea</taxon>
        <taxon>Archamoebae</taxon>
        <taxon>Mastigamoebida</taxon>
        <taxon>Entamoebidae</taxon>
        <taxon>Entamoeba</taxon>
    </lineage>
</organism>
<dbReference type="OMA" id="DWISQES"/>
<dbReference type="EMBL" id="DS549025">
    <property type="protein sequence ID" value="EDR26820.1"/>
    <property type="molecule type" value="Genomic_DNA"/>
</dbReference>
<reference evidence="2" key="1">
    <citation type="submission" date="2007-12" db="EMBL/GenBank/DDBJ databases">
        <title>Annotation of Entamoeba dispar SAW760.</title>
        <authorList>
            <person name="Lorenzi H."/>
            <person name="Inman J."/>
            <person name="Schobel S."/>
            <person name="Amedeo P."/>
            <person name="Caler E."/>
        </authorList>
    </citation>
    <scope>NUCLEOTIDE SEQUENCE [LARGE SCALE GENOMIC DNA]</scope>
    <source>
        <strain evidence="2">ATCC PRA-260 / SAW760</strain>
    </source>
</reference>
<dbReference type="VEuPathDB" id="AmoebaDB:EDI_252850"/>
<dbReference type="Proteomes" id="UP000008076">
    <property type="component" value="Unassembled WGS sequence"/>
</dbReference>
<protein>
    <submittedName>
        <fullName evidence="1">Uncharacterized protein</fullName>
    </submittedName>
</protein>
<dbReference type="KEGG" id="edi:EDI_252850"/>
<evidence type="ECO:0000313" key="2">
    <source>
        <dbReference type="Proteomes" id="UP000008076"/>
    </source>
</evidence>
<keyword evidence="2" id="KW-1185">Reference proteome</keyword>
<dbReference type="OrthoDB" id="28604at2759"/>